<evidence type="ECO:0000259" key="6">
    <source>
        <dbReference type="Pfam" id="PF01850"/>
    </source>
</evidence>
<keyword evidence="2" id="KW-0540">Nuclease</keyword>
<organism evidence="7 8">
    <name type="scientific">Mycobacteroides abscessus</name>
    <dbReference type="NCBI Taxonomy" id="36809"/>
    <lineage>
        <taxon>Bacteria</taxon>
        <taxon>Bacillati</taxon>
        <taxon>Actinomycetota</taxon>
        <taxon>Actinomycetes</taxon>
        <taxon>Mycobacteriales</taxon>
        <taxon>Mycobacteriaceae</taxon>
        <taxon>Mycobacteroides</taxon>
    </lineage>
</organism>
<evidence type="ECO:0000256" key="1">
    <source>
        <dbReference type="ARBA" id="ARBA00022649"/>
    </source>
</evidence>
<evidence type="ECO:0000256" key="5">
    <source>
        <dbReference type="ARBA" id="ARBA00022842"/>
    </source>
</evidence>
<name>A0A0U0ZQY4_9MYCO</name>
<sequence>MTAPATLERLLLDTSALLAVARGQLRMPPAADIAVPVIAVAEYFAAADTETETLAAGMRAFLAELLDIAPVCDFDLDAARHHGALIHHANTANVQVSPYALMVAAIARASDRAVFTTDSGQRYAELPGVRYVVGTGTQRT</sequence>
<proteinExistence type="predicted"/>
<dbReference type="GO" id="GO:0016787">
    <property type="term" value="F:hydrolase activity"/>
    <property type="evidence" value="ECO:0007669"/>
    <property type="project" value="UniProtKB-KW"/>
</dbReference>
<dbReference type="InterPro" id="IPR029060">
    <property type="entry name" value="PIN-like_dom_sf"/>
</dbReference>
<evidence type="ECO:0000256" key="4">
    <source>
        <dbReference type="ARBA" id="ARBA00022801"/>
    </source>
</evidence>
<dbReference type="SUPFAM" id="SSF88723">
    <property type="entry name" value="PIN domain-like"/>
    <property type="match status" value="1"/>
</dbReference>
<dbReference type="Proteomes" id="UP000045782">
    <property type="component" value="Unassembled WGS sequence"/>
</dbReference>
<dbReference type="EMBL" id="CSWP01000009">
    <property type="protein sequence ID" value="CPV66267.1"/>
    <property type="molecule type" value="Genomic_DNA"/>
</dbReference>
<dbReference type="GO" id="GO:0004518">
    <property type="term" value="F:nuclease activity"/>
    <property type="evidence" value="ECO:0007669"/>
    <property type="project" value="UniProtKB-KW"/>
</dbReference>
<gene>
    <name evidence="7" type="ORF">ERS075579_03970</name>
</gene>
<accession>A0A0U0ZQY4</accession>
<keyword evidence="5" id="KW-0460">Magnesium</keyword>
<evidence type="ECO:0000313" key="7">
    <source>
        <dbReference type="EMBL" id="CPV66267.1"/>
    </source>
</evidence>
<dbReference type="RefSeq" id="WP_052619008.1">
    <property type="nucleotide sequence ID" value="NZ_CSWP01000009.1"/>
</dbReference>
<dbReference type="Pfam" id="PF01850">
    <property type="entry name" value="PIN"/>
    <property type="match status" value="1"/>
</dbReference>
<keyword evidence="1" id="KW-1277">Toxin-antitoxin system</keyword>
<keyword evidence="4" id="KW-0378">Hydrolase</keyword>
<evidence type="ECO:0000256" key="3">
    <source>
        <dbReference type="ARBA" id="ARBA00022723"/>
    </source>
</evidence>
<evidence type="ECO:0000313" key="8">
    <source>
        <dbReference type="Proteomes" id="UP000045782"/>
    </source>
</evidence>
<reference evidence="7 8" key="1">
    <citation type="submission" date="2015-03" db="EMBL/GenBank/DDBJ databases">
        <authorList>
            <person name="Murphy D."/>
        </authorList>
    </citation>
    <scope>NUCLEOTIDE SEQUENCE [LARGE SCALE GENOMIC DNA]</scope>
    <source>
        <strain evidence="7 8">PAP088</strain>
    </source>
</reference>
<protein>
    <recommendedName>
        <fullName evidence="6">PIN domain-containing protein</fullName>
    </recommendedName>
</protein>
<dbReference type="Gene3D" id="3.40.50.1010">
    <property type="entry name" value="5'-nuclease"/>
    <property type="match status" value="1"/>
</dbReference>
<dbReference type="AlphaFoldDB" id="A0A0U0ZQY4"/>
<dbReference type="GO" id="GO:0046872">
    <property type="term" value="F:metal ion binding"/>
    <property type="evidence" value="ECO:0007669"/>
    <property type="project" value="UniProtKB-KW"/>
</dbReference>
<dbReference type="InterPro" id="IPR002716">
    <property type="entry name" value="PIN_dom"/>
</dbReference>
<keyword evidence="3" id="KW-0479">Metal-binding</keyword>
<feature type="domain" description="PIN" evidence="6">
    <location>
        <begin position="11"/>
        <end position="122"/>
    </location>
</feature>
<evidence type="ECO:0000256" key="2">
    <source>
        <dbReference type="ARBA" id="ARBA00022722"/>
    </source>
</evidence>